<feature type="region of interest" description="Disordered" evidence="9">
    <location>
        <begin position="17"/>
        <end position="36"/>
    </location>
</feature>
<dbReference type="InterPro" id="IPR050360">
    <property type="entry name" value="MFS_Sugar_Transporters"/>
</dbReference>
<dbReference type="GO" id="GO:0016020">
    <property type="term" value="C:membrane"/>
    <property type="evidence" value="ECO:0007669"/>
    <property type="project" value="UniProtKB-SubCell"/>
</dbReference>
<keyword evidence="3 8" id="KW-0813">Transport</keyword>
<evidence type="ECO:0000256" key="3">
    <source>
        <dbReference type="ARBA" id="ARBA00022448"/>
    </source>
</evidence>
<dbReference type="OrthoDB" id="6612291at2759"/>
<dbReference type="FunFam" id="1.20.1250.20:FF:000254">
    <property type="entry name" value="MAL31p Maltose permease"/>
    <property type="match status" value="1"/>
</dbReference>
<evidence type="ECO:0000256" key="8">
    <source>
        <dbReference type="RuleBase" id="RU003346"/>
    </source>
</evidence>
<gene>
    <name evidence="12" type="ORF">HMPREF1624_08284</name>
</gene>
<evidence type="ECO:0000256" key="10">
    <source>
        <dbReference type="SAM" id="Phobius"/>
    </source>
</evidence>
<dbReference type="InterPro" id="IPR020846">
    <property type="entry name" value="MFS_dom"/>
</dbReference>
<dbReference type="InterPro" id="IPR005828">
    <property type="entry name" value="MFS_sugar_transport-like"/>
</dbReference>
<keyword evidence="7 10" id="KW-0472">Membrane</keyword>
<name>U7PKI2_SPOS1</name>
<dbReference type="AlphaFoldDB" id="U7PKI2"/>
<evidence type="ECO:0000256" key="4">
    <source>
        <dbReference type="ARBA" id="ARBA00022597"/>
    </source>
</evidence>
<evidence type="ECO:0000256" key="5">
    <source>
        <dbReference type="ARBA" id="ARBA00022692"/>
    </source>
</evidence>
<dbReference type="Gene3D" id="1.20.1250.20">
    <property type="entry name" value="MFS general substrate transporter like domains"/>
    <property type="match status" value="1"/>
</dbReference>
<proteinExistence type="inferred from homology"/>
<feature type="transmembrane region" description="Helical" evidence="10">
    <location>
        <begin position="195"/>
        <end position="217"/>
    </location>
</feature>
<feature type="transmembrane region" description="Helical" evidence="10">
    <location>
        <begin position="382"/>
        <end position="404"/>
    </location>
</feature>
<dbReference type="eggNOG" id="KOG0254">
    <property type="taxonomic scope" value="Eukaryota"/>
</dbReference>
<organism evidence="12 13">
    <name type="scientific">Sporothrix schenckii (strain ATCC 58251 / de Perez 2211183)</name>
    <name type="common">Rose-picker's disease fungus</name>
    <dbReference type="NCBI Taxonomy" id="1391915"/>
    <lineage>
        <taxon>Eukaryota</taxon>
        <taxon>Fungi</taxon>
        <taxon>Dikarya</taxon>
        <taxon>Ascomycota</taxon>
        <taxon>Pezizomycotina</taxon>
        <taxon>Sordariomycetes</taxon>
        <taxon>Sordariomycetidae</taxon>
        <taxon>Ophiostomatales</taxon>
        <taxon>Ophiostomataceae</taxon>
        <taxon>Sporothrix</taxon>
    </lineage>
</organism>
<dbReference type="Proteomes" id="UP000018087">
    <property type="component" value="Unassembled WGS sequence"/>
</dbReference>
<feature type="transmembrane region" description="Helical" evidence="10">
    <location>
        <begin position="170"/>
        <end position="189"/>
    </location>
</feature>
<dbReference type="EMBL" id="KI440854">
    <property type="protein sequence ID" value="ERS95406.1"/>
    <property type="molecule type" value="Genomic_DNA"/>
</dbReference>
<keyword evidence="5 10" id="KW-0812">Transmembrane</keyword>
<feature type="transmembrane region" description="Helical" evidence="10">
    <location>
        <begin position="86"/>
        <end position="106"/>
    </location>
</feature>
<comment type="similarity">
    <text evidence="2 8">Belongs to the major facilitator superfamily. Sugar transporter (TC 2.A.1.1) family.</text>
</comment>
<dbReference type="Pfam" id="PF00083">
    <property type="entry name" value="Sugar_tr"/>
    <property type="match status" value="1"/>
</dbReference>
<keyword evidence="6 10" id="KW-1133">Transmembrane helix</keyword>
<evidence type="ECO:0000313" key="12">
    <source>
        <dbReference type="EMBL" id="ERS95406.1"/>
    </source>
</evidence>
<dbReference type="HOGENOM" id="CLU_001265_11_5_1"/>
<evidence type="ECO:0000256" key="6">
    <source>
        <dbReference type="ARBA" id="ARBA00022989"/>
    </source>
</evidence>
<keyword evidence="13" id="KW-1185">Reference proteome</keyword>
<reference evidence="13" key="1">
    <citation type="journal article" date="2014" name="Genome Announc.">
        <title>Genome sequence of the pathogenic fungus Sporothrix schenckii (ATCC 58251).</title>
        <authorList>
            <person name="Cuomo C.A."/>
            <person name="Rodriguez-Del Valle N."/>
            <person name="Perez-Sanchez L."/>
            <person name="Abouelleil A."/>
            <person name="Goldberg J."/>
            <person name="Young S."/>
            <person name="Zeng Q."/>
            <person name="Birren B.W."/>
        </authorList>
    </citation>
    <scope>NUCLEOTIDE SEQUENCE [LARGE SCALE GENOMIC DNA]</scope>
    <source>
        <strain evidence="13">ATCC 58251 / de Perez 2211183</strain>
    </source>
</reference>
<accession>U7PKI2</accession>
<feature type="domain" description="Major facilitator superfamily (MFS) profile" evidence="11">
    <location>
        <begin position="93"/>
        <end position="541"/>
    </location>
</feature>
<dbReference type="PANTHER" id="PTHR48022">
    <property type="entry name" value="PLASTIDIC GLUCOSE TRANSPORTER 4"/>
    <property type="match status" value="1"/>
</dbReference>
<feature type="transmembrane region" description="Helical" evidence="10">
    <location>
        <begin position="519"/>
        <end position="535"/>
    </location>
</feature>
<feature type="transmembrane region" description="Helical" evidence="10">
    <location>
        <begin position="444"/>
        <end position="472"/>
    </location>
</feature>
<sequence length="586" mass="63450">MSSNNMSTKVTYAEHCEMAEPTDSPPPPVPASAAASAANPGNGIGIDDHALLRMAATVPDLPELVQGAQRAAAFEHALTLTAAVRVYGRAMLFSMIMSLAIIMEGYDTSLLSSFYGYPAFQKRFGQPLADGSSYQISARWQSGLANGSQVGQILGLVASGLLADRFGYRATILGALALMVAFIFVLVFAQNVGMLFAGSVLCGLPWGAFQTLTTTYAADVSPTVLRPYLTTYVNLCWVVGQLVAIGVVRGLLGRADDWSWRIPYAVQWVWPVPIIVAVVLAPESPWWLVRQGRLDDAKAALRRLSAHPAARIDDALALIVLTNEQEKLHGAGVSYWDCVRGTDRRRTEIACAAWVVQVSCGIYFAFNIVYFLEQAGFAPDKAFDFGVGINAVGFVGTLLSWWVMRYVGRRTLYIGGLSALCVLLLAVGFLAIPSFAAGTPQYSAIGYASGALLVVWIFVYDMSVGPVCYSIVAEIPSTRLRIKTVVLARTCYNIVAIGVIFLNPAILNPTAWDLKGKGGFIWGGICFVGLVWTYFRLPEPRGRTPAELDVLFEQNVSARKFAATKVDLFLDGHHMDVLDKAAEAQM</sequence>
<feature type="transmembrane region" description="Helical" evidence="10">
    <location>
        <begin position="411"/>
        <end position="432"/>
    </location>
</feature>
<comment type="subcellular location">
    <subcellularLocation>
        <location evidence="1">Membrane</location>
        <topology evidence="1">Multi-pass membrane protein</topology>
    </subcellularLocation>
</comment>
<feature type="transmembrane region" description="Helical" evidence="10">
    <location>
        <begin position="229"/>
        <end position="248"/>
    </location>
</feature>
<evidence type="ECO:0000313" key="13">
    <source>
        <dbReference type="Proteomes" id="UP000018087"/>
    </source>
</evidence>
<evidence type="ECO:0000256" key="1">
    <source>
        <dbReference type="ARBA" id="ARBA00004141"/>
    </source>
</evidence>
<dbReference type="SUPFAM" id="SSF103473">
    <property type="entry name" value="MFS general substrate transporter"/>
    <property type="match status" value="1"/>
</dbReference>
<evidence type="ECO:0000259" key="11">
    <source>
        <dbReference type="PROSITE" id="PS50850"/>
    </source>
</evidence>
<feature type="transmembrane region" description="Helical" evidence="10">
    <location>
        <begin position="484"/>
        <end position="507"/>
    </location>
</feature>
<dbReference type="PROSITE" id="PS50850">
    <property type="entry name" value="MFS"/>
    <property type="match status" value="1"/>
</dbReference>
<protein>
    <recommendedName>
        <fullName evidence="11">Major facilitator superfamily (MFS) profile domain-containing protein</fullName>
    </recommendedName>
</protein>
<evidence type="ECO:0000256" key="7">
    <source>
        <dbReference type="ARBA" id="ARBA00023136"/>
    </source>
</evidence>
<feature type="transmembrane region" description="Helical" evidence="10">
    <location>
        <begin position="349"/>
        <end position="370"/>
    </location>
</feature>
<evidence type="ECO:0000256" key="9">
    <source>
        <dbReference type="SAM" id="MobiDB-lite"/>
    </source>
</evidence>
<dbReference type="GO" id="GO:0005351">
    <property type="term" value="F:carbohydrate:proton symporter activity"/>
    <property type="evidence" value="ECO:0007669"/>
    <property type="project" value="TreeGrafter"/>
</dbReference>
<dbReference type="InterPro" id="IPR036259">
    <property type="entry name" value="MFS_trans_sf"/>
</dbReference>
<keyword evidence="4" id="KW-0762">Sugar transport</keyword>
<dbReference type="NCBIfam" id="TIGR00879">
    <property type="entry name" value="SP"/>
    <property type="match status" value="1"/>
</dbReference>
<evidence type="ECO:0000256" key="2">
    <source>
        <dbReference type="ARBA" id="ARBA00010992"/>
    </source>
</evidence>
<dbReference type="PANTHER" id="PTHR48022:SF5">
    <property type="entry name" value="ALPHA-GLUCOSIDES PERMEASE MPH2-RELATED"/>
    <property type="match status" value="1"/>
</dbReference>
<dbReference type="InterPro" id="IPR003663">
    <property type="entry name" value="Sugar/inositol_transpt"/>
</dbReference>